<dbReference type="STRING" id="1114924.SAMN05216258_104245"/>
<dbReference type="SUPFAM" id="SSF55729">
    <property type="entry name" value="Acyl-CoA N-acyltransferases (Nat)"/>
    <property type="match status" value="1"/>
</dbReference>
<dbReference type="PROSITE" id="PS51186">
    <property type="entry name" value="GNAT"/>
    <property type="match status" value="1"/>
</dbReference>
<reference evidence="2 3" key="1">
    <citation type="submission" date="2016-10" db="EMBL/GenBank/DDBJ databases">
        <authorList>
            <person name="de Groot N.N."/>
        </authorList>
    </citation>
    <scope>NUCLEOTIDE SEQUENCE [LARGE SCALE GENOMIC DNA]</scope>
    <source>
        <strain evidence="2 3">CGMCC 1.11030</strain>
    </source>
</reference>
<dbReference type="CDD" id="cd04301">
    <property type="entry name" value="NAT_SF"/>
    <property type="match status" value="1"/>
</dbReference>
<name>A0A1I3FF49_9RHOB</name>
<sequence length="162" mass="17453">MRLRHETEADHDTVRRVIEAAFGREDEAHLVDRLRAEGDAAISLVAEVDGRIAGHVMFSPMRSPAGALGLAPVSVRPDLHGNGIGGALIREGLEEARKRGFTACFVLGDPPYYTRFGFTPERARGYATPFAGPFLMALDLTPGALSGEGELAYARAFDDLAE</sequence>
<accession>A0A1I3FF49</accession>
<dbReference type="AlphaFoldDB" id="A0A1I3FF49"/>
<dbReference type="OrthoDB" id="9797178at2"/>
<dbReference type="Proteomes" id="UP000199377">
    <property type="component" value="Unassembled WGS sequence"/>
</dbReference>
<keyword evidence="3" id="KW-1185">Reference proteome</keyword>
<protein>
    <submittedName>
        <fullName evidence="2">Putative acetyltransferase</fullName>
    </submittedName>
</protein>
<dbReference type="Gene3D" id="3.40.630.30">
    <property type="match status" value="1"/>
</dbReference>
<organism evidence="2 3">
    <name type="scientific">Albimonas pacifica</name>
    <dbReference type="NCBI Taxonomy" id="1114924"/>
    <lineage>
        <taxon>Bacteria</taxon>
        <taxon>Pseudomonadati</taxon>
        <taxon>Pseudomonadota</taxon>
        <taxon>Alphaproteobacteria</taxon>
        <taxon>Rhodobacterales</taxon>
        <taxon>Paracoccaceae</taxon>
        <taxon>Albimonas</taxon>
    </lineage>
</organism>
<proteinExistence type="predicted"/>
<dbReference type="InterPro" id="IPR000182">
    <property type="entry name" value="GNAT_dom"/>
</dbReference>
<keyword evidence="2" id="KW-0808">Transferase</keyword>
<evidence type="ECO:0000313" key="3">
    <source>
        <dbReference type="Proteomes" id="UP000199377"/>
    </source>
</evidence>
<dbReference type="InterPro" id="IPR016181">
    <property type="entry name" value="Acyl_CoA_acyltransferase"/>
</dbReference>
<evidence type="ECO:0000313" key="2">
    <source>
        <dbReference type="EMBL" id="SFI09820.1"/>
    </source>
</evidence>
<dbReference type="EMBL" id="FOQH01000004">
    <property type="protein sequence ID" value="SFI09820.1"/>
    <property type="molecule type" value="Genomic_DNA"/>
</dbReference>
<dbReference type="RefSeq" id="WP_092859537.1">
    <property type="nucleotide sequence ID" value="NZ_FOQH01000004.1"/>
</dbReference>
<feature type="domain" description="N-acetyltransferase" evidence="1">
    <location>
        <begin position="1"/>
        <end position="141"/>
    </location>
</feature>
<evidence type="ECO:0000259" key="1">
    <source>
        <dbReference type="PROSITE" id="PS51186"/>
    </source>
</evidence>
<dbReference type="Pfam" id="PF00583">
    <property type="entry name" value="Acetyltransf_1"/>
    <property type="match status" value="1"/>
</dbReference>
<dbReference type="GO" id="GO:0016747">
    <property type="term" value="F:acyltransferase activity, transferring groups other than amino-acyl groups"/>
    <property type="evidence" value="ECO:0007669"/>
    <property type="project" value="InterPro"/>
</dbReference>
<gene>
    <name evidence="2" type="ORF">SAMN05216258_104245</name>
</gene>